<evidence type="ECO:0000256" key="6">
    <source>
        <dbReference type="ARBA" id="ARBA00022688"/>
    </source>
</evidence>
<dbReference type="CDD" id="cd13972">
    <property type="entry name" value="UbiB"/>
    <property type="match status" value="1"/>
</dbReference>
<dbReference type="GO" id="GO:0005524">
    <property type="term" value="F:ATP binding"/>
    <property type="evidence" value="ECO:0007669"/>
    <property type="project" value="UniProtKB-KW"/>
</dbReference>
<gene>
    <name evidence="15" type="ORF">A4H96_03995</name>
</gene>
<accession>A0A179BKH2</accession>
<feature type="transmembrane region" description="Helical" evidence="13">
    <location>
        <begin position="533"/>
        <end position="552"/>
    </location>
</feature>
<dbReference type="InterPro" id="IPR011009">
    <property type="entry name" value="Kinase-like_dom_sf"/>
</dbReference>
<evidence type="ECO:0000256" key="7">
    <source>
        <dbReference type="ARBA" id="ARBA00022692"/>
    </source>
</evidence>
<dbReference type="InterPro" id="IPR004147">
    <property type="entry name" value="ABC1_dom"/>
</dbReference>
<evidence type="ECO:0000256" key="12">
    <source>
        <dbReference type="ARBA" id="ARBA00023136"/>
    </source>
</evidence>
<organism evidence="15 16">
    <name type="scientific">Acidithiobacillus ferrooxidans</name>
    <name type="common">Thiobacillus ferrooxidans</name>
    <dbReference type="NCBI Taxonomy" id="920"/>
    <lineage>
        <taxon>Bacteria</taxon>
        <taxon>Pseudomonadati</taxon>
        <taxon>Pseudomonadota</taxon>
        <taxon>Acidithiobacillia</taxon>
        <taxon>Acidithiobacillales</taxon>
        <taxon>Acidithiobacillaceae</taxon>
        <taxon>Acidithiobacillus</taxon>
    </lineage>
</organism>
<dbReference type="PANTHER" id="PTHR10566:SF113">
    <property type="entry name" value="PROTEIN ACTIVITY OF BC1 COMPLEX KINASE 7, CHLOROPLASTIC"/>
    <property type="match status" value="1"/>
</dbReference>
<evidence type="ECO:0000259" key="14">
    <source>
        <dbReference type="Pfam" id="PF03109"/>
    </source>
</evidence>
<keyword evidence="15" id="KW-0830">Ubiquinone</keyword>
<protein>
    <submittedName>
        <fullName evidence="15">Ubiquinone biosynthesis regulatory protein kinase UbiB</fullName>
    </submittedName>
</protein>
<keyword evidence="6" id="KW-0831">Ubiquinone biosynthesis</keyword>
<dbReference type="InterPro" id="IPR050154">
    <property type="entry name" value="UbiB_kinase"/>
</dbReference>
<dbReference type="GO" id="GO:0016301">
    <property type="term" value="F:kinase activity"/>
    <property type="evidence" value="ECO:0007669"/>
    <property type="project" value="UniProtKB-KW"/>
</dbReference>
<feature type="domain" description="ABC1 atypical kinase-like" evidence="14">
    <location>
        <begin position="95"/>
        <end position="342"/>
    </location>
</feature>
<evidence type="ECO:0000256" key="4">
    <source>
        <dbReference type="ARBA" id="ARBA00022519"/>
    </source>
</evidence>
<evidence type="ECO:0000313" key="15">
    <source>
        <dbReference type="EMBL" id="OAP92257.1"/>
    </source>
</evidence>
<dbReference type="UniPathway" id="UPA00232"/>
<comment type="pathway">
    <text evidence="1">Cofactor biosynthesis; ubiquinone biosynthesis [regulation].</text>
</comment>
<keyword evidence="16" id="KW-1185">Reference proteome</keyword>
<sequence>MRQLFLRFVRTLHITRVLVRYRLDDVLYFLPLLKPYQAILRLSPMAWLGPRPQGTFAERLREALETLGPTFIKLGQMLSTRRDLLPDHITQELAKLQDAVPPFPSNVARQIIEAALGKPIETVFSQFEDRPAAAASIAQVHFGQLLDGREVAIKVRRPGLQRIIDQDLAILALLADLAERYSQEGRRLKIRAIVAEYAKTIRGELDLLREAANASQLRRNFFAEPDLLYVPEIYWDYCAPPVLVMERIYGIPIGQRDALRDAGIDFDQLSRRAAEIFFRQVFRDAYFHADMHPGNVFIDPKNGRFIAVDFGIMGSLDDASQHYLAENMIAFFRRDYRRVAEAHVEAGWVPPDTNVQDFETAIRAIAEPVFEKPLNEISVASLLLRLFQTTRTFQMQTQPQLLLLQKTLVNVEGIARDFNPALNIWEIATPLLTEWLSRQRGPRGWWSEIKQYFPQWGLVLPEMPVLLHNILRQAQQGELPLVIRNSDIDGIRQELHHGLQKLTYGVGGIFTVVGLGIIAALEHRLNSQILNLPVWVWLIILPTTLWAGTSWVRRVFFRRGERM</sequence>
<dbReference type="InterPro" id="IPR010232">
    <property type="entry name" value="UbiB"/>
</dbReference>
<evidence type="ECO:0000256" key="5">
    <source>
        <dbReference type="ARBA" id="ARBA00022679"/>
    </source>
</evidence>
<dbReference type="OrthoDB" id="5287958at2"/>
<keyword evidence="12 13" id="KW-0472">Membrane</keyword>
<evidence type="ECO:0000256" key="9">
    <source>
        <dbReference type="ARBA" id="ARBA00022777"/>
    </source>
</evidence>
<evidence type="ECO:0000256" key="10">
    <source>
        <dbReference type="ARBA" id="ARBA00022840"/>
    </source>
</evidence>
<dbReference type="Proteomes" id="UP000078302">
    <property type="component" value="Unassembled WGS sequence"/>
</dbReference>
<dbReference type="RefSeq" id="WP_064218405.1">
    <property type="nucleotide sequence ID" value="NZ_LVXZ01000041.1"/>
</dbReference>
<keyword evidence="3" id="KW-1003">Cell membrane</keyword>
<evidence type="ECO:0000256" key="2">
    <source>
        <dbReference type="ARBA" id="ARBA00009670"/>
    </source>
</evidence>
<dbReference type="InterPro" id="IPR045308">
    <property type="entry name" value="UbiB_bact"/>
</dbReference>
<keyword evidence="9 15" id="KW-0418">Kinase</keyword>
<dbReference type="NCBIfam" id="TIGR01982">
    <property type="entry name" value="UbiB"/>
    <property type="match status" value="1"/>
</dbReference>
<reference evidence="15 16" key="1">
    <citation type="submission" date="2016-04" db="EMBL/GenBank/DDBJ databases">
        <title>Acidithiobacillus ferrooxidans genome sequencing and assembly.</title>
        <authorList>
            <person name="Zhou Z."/>
        </authorList>
    </citation>
    <scope>NUCLEOTIDE SEQUENCE [LARGE SCALE GENOMIC DNA]</scope>
    <source>
        <strain evidence="15 16">BY0502</strain>
    </source>
</reference>
<comment type="similarity">
    <text evidence="2">Belongs to the protein kinase superfamily. ADCK protein kinase family.</text>
</comment>
<evidence type="ECO:0000256" key="8">
    <source>
        <dbReference type="ARBA" id="ARBA00022741"/>
    </source>
</evidence>
<dbReference type="GO" id="GO:0006744">
    <property type="term" value="P:ubiquinone biosynthetic process"/>
    <property type="evidence" value="ECO:0007669"/>
    <property type="project" value="UniProtKB-UniPathway"/>
</dbReference>
<feature type="transmembrane region" description="Helical" evidence="13">
    <location>
        <begin position="502"/>
        <end position="521"/>
    </location>
</feature>
<keyword evidence="5" id="KW-0808">Transferase</keyword>
<keyword evidence="8" id="KW-0547">Nucleotide-binding</keyword>
<evidence type="ECO:0000313" key="16">
    <source>
        <dbReference type="Proteomes" id="UP000078302"/>
    </source>
</evidence>
<evidence type="ECO:0000256" key="13">
    <source>
        <dbReference type="SAM" id="Phobius"/>
    </source>
</evidence>
<evidence type="ECO:0000256" key="11">
    <source>
        <dbReference type="ARBA" id="ARBA00022989"/>
    </source>
</evidence>
<evidence type="ECO:0000256" key="3">
    <source>
        <dbReference type="ARBA" id="ARBA00022475"/>
    </source>
</evidence>
<proteinExistence type="inferred from homology"/>
<keyword evidence="11 13" id="KW-1133">Transmembrane helix</keyword>
<evidence type="ECO:0000256" key="1">
    <source>
        <dbReference type="ARBA" id="ARBA00005020"/>
    </source>
</evidence>
<dbReference type="PANTHER" id="PTHR10566">
    <property type="entry name" value="CHAPERONE-ACTIVITY OF BC1 COMPLEX CABC1 -RELATED"/>
    <property type="match status" value="1"/>
</dbReference>
<comment type="caution">
    <text evidence="15">The sequence shown here is derived from an EMBL/GenBank/DDBJ whole genome shotgun (WGS) entry which is preliminary data.</text>
</comment>
<dbReference type="NCBIfam" id="NF003404">
    <property type="entry name" value="PRK04750.1"/>
    <property type="match status" value="1"/>
</dbReference>
<dbReference type="AlphaFoldDB" id="A0A179BKH2"/>
<dbReference type="Pfam" id="PF03109">
    <property type="entry name" value="ABC1"/>
    <property type="match status" value="1"/>
</dbReference>
<keyword evidence="7 13" id="KW-0812">Transmembrane</keyword>
<keyword evidence="10" id="KW-0067">ATP-binding</keyword>
<dbReference type="SUPFAM" id="SSF56112">
    <property type="entry name" value="Protein kinase-like (PK-like)"/>
    <property type="match status" value="1"/>
</dbReference>
<name>A0A179BKH2_ACIFR</name>
<dbReference type="EMBL" id="LVXZ01000041">
    <property type="protein sequence ID" value="OAP92257.1"/>
    <property type="molecule type" value="Genomic_DNA"/>
</dbReference>
<keyword evidence="4" id="KW-0997">Cell inner membrane</keyword>